<feature type="transmembrane region" description="Helical" evidence="6">
    <location>
        <begin position="468"/>
        <end position="490"/>
    </location>
</feature>
<evidence type="ECO:0000256" key="2">
    <source>
        <dbReference type="ARBA" id="ARBA00023015"/>
    </source>
</evidence>
<keyword evidence="6" id="KW-0472">Membrane</keyword>
<dbReference type="AlphaFoldDB" id="A0A1L9RKE9"/>
<dbReference type="GO" id="GO:0005634">
    <property type="term" value="C:nucleus"/>
    <property type="evidence" value="ECO:0007669"/>
    <property type="project" value="UniProtKB-SubCell"/>
</dbReference>
<protein>
    <recommendedName>
        <fullName evidence="7">Xylanolytic transcriptional activator regulatory domain-containing protein</fullName>
    </recommendedName>
</protein>
<gene>
    <name evidence="8" type="ORF">ASPWEDRAFT_109908</name>
</gene>
<dbReference type="GO" id="GO:0003700">
    <property type="term" value="F:DNA-binding transcription factor activity"/>
    <property type="evidence" value="ECO:0007669"/>
    <property type="project" value="InterPro"/>
</dbReference>
<feature type="domain" description="Xylanolytic transcriptional activator regulatory" evidence="7">
    <location>
        <begin position="276"/>
        <end position="341"/>
    </location>
</feature>
<evidence type="ECO:0000256" key="4">
    <source>
        <dbReference type="ARBA" id="ARBA00023163"/>
    </source>
</evidence>
<dbReference type="InterPro" id="IPR007219">
    <property type="entry name" value="XnlR_reg_dom"/>
</dbReference>
<dbReference type="GO" id="GO:0006351">
    <property type="term" value="P:DNA-templated transcription"/>
    <property type="evidence" value="ECO:0007669"/>
    <property type="project" value="InterPro"/>
</dbReference>
<keyword evidence="6" id="KW-1133">Transmembrane helix</keyword>
<dbReference type="GeneID" id="63743974"/>
<accession>A0A1L9RKE9</accession>
<dbReference type="InterPro" id="IPR050987">
    <property type="entry name" value="AtrR-like"/>
</dbReference>
<name>A0A1L9RKE9_ASPWE</name>
<evidence type="ECO:0000256" key="3">
    <source>
        <dbReference type="ARBA" id="ARBA00023125"/>
    </source>
</evidence>
<sequence>MQVRCDRGNPCGNCQDTKSTCSRDRTVRRIRKCVSRQQRERSRSLRLQSVPETGVDEAEASLVERVVSSNSPKSNVDEVYGAISRGPLYDAQFTIQHQLKRLQGLTLDRRQVLESALCVPRQLLDDFGDSAHPNGTSYQIEEQPRVPSAELLAWMLKDIESDRFGPYVADYFRHISKATLKHMGLSLLRKEASPHDSTLYTVCFNAMAFKFHTTTMNMDNDSDLLPELQQSALQYRETAQAALQKIPMLIPPSLALLQALLCGIFLHQGSGNASLCWELTKSACRTCIDIGLDTIVLQGKATEEEYYCFMWCYMLDRNYVFKLGRTRCFLDIQLPSDTSVNHRPMGELLQIYVDLARVQAAVIPYLQSQSGSEDASLHAFKGSLLQQMQRIHERIDHIASLPSPWKGLDIQTEVAALKFAYHSVMTAIFYLFETHDAPRKPYLQSARQELSALVAMCLSAEKQSVVAFLHWTILFYPLTAYFVLFCNVVATSDTADFNLMKAIADCLNHGGTVSRPIAQLRVLFQKFLSLSSGFFERESGGDQTVQVQVQHPSYPVESPFLLPWGENGTAFNQSMLGVDGYEGFNVQETWPFLAFNDSVSFLDGDVN</sequence>
<dbReference type="GO" id="GO:0008270">
    <property type="term" value="F:zinc ion binding"/>
    <property type="evidence" value="ECO:0007669"/>
    <property type="project" value="InterPro"/>
</dbReference>
<keyword evidence="5" id="KW-0539">Nucleus</keyword>
<dbReference type="RefSeq" id="XP_040689059.1">
    <property type="nucleotide sequence ID" value="XM_040828126.1"/>
</dbReference>
<dbReference type="Pfam" id="PF04082">
    <property type="entry name" value="Fungal_trans"/>
    <property type="match status" value="1"/>
</dbReference>
<dbReference type="OrthoDB" id="103819at2759"/>
<keyword evidence="3" id="KW-0238">DNA-binding</keyword>
<dbReference type="PANTHER" id="PTHR46910">
    <property type="entry name" value="TRANSCRIPTION FACTOR PDR1"/>
    <property type="match status" value="1"/>
</dbReference>
<keyword evidence="2" id="KW-0805">Transcription regulation</keyword>
<dbReference type="VEuPathDB" id="FungiDB:ASPWEDRAFT_109908"/>
<keyword evidence="6" id="KW-0812">Transmembrane</keyword>
<evidence type="ECO:0000259" key="7">
    <source>
        <dbReference type="SMART" id="SM00906"/>
    </source>
</evidence>
<dbReference type="Proteomes" id="UP000184383">
    <property type="component" value="Unassembled WGS sequence"/>
</dbReference>
<evidence type="ECO:0000256" key="6">
    <source>
        <dbReference type="SAM" id="Phobius"/>
    </source>
</evidence>
<dbReference type="CDD" id="cd12148">
    <property type="entry name" value="fungal_TF_MHR"/>
    <property type="match status" value="1"/>
</dbReference>
<dbReference type="PANTHER" id="PTHR46910:SF37">
    <property type="entry name" value="ZN(II)2CYS6 TRANSCRIPTION FACTOR (EUROFUNG)"/>
    <property type="match status" value="1"/>
</dbReference>
<organism evidence="8 9">
    <name type="scientific">Aspergillus wentii DTO 134E9</name>
    <dbReference type="NCBI Taxonomy" id="1073089"/>
    <lineage>
        <taxon>Eukaryota</taxon>
        <taxon>Fungi</taxon>
        <taxon>Dikarya</taxon>
        <taxon>Ascomycota</taxon>
        <taxon>Pezizomycotina</taxon>
        <taxon>Eurotiomycetes</taxon>
        <taxon>Eurotiomycetidae</taxon>
        <taxon>Eurotiales</taxon>
        <taxon>Aspergillaceae</taxon>
        <taxon>Aspergillus</taxon>
        <taxon>Aspergillus subgen. Cremei</taxon>
    </lineage>
</organism>
<evidence type="ECO:0000256" key="1">
    <source>
        <dbReference type="ARBA" id="ARBA00004123"/>
    </source>
</evidence>
<comment type="subcellular location">
    <subcellularLocation>
        <location evidence="1">Nucleus</location>
    </subcellularLocation>
</comment>
<proteinExistence type="predicted"/>
<dbReference type="SMART" id="SM00906">
    <property type="entry name" value="Fungal_trans"/>
    <property type="match status" value="1"/>
</dbReference>
<keyword evidence="9" id="KW-1185">Reference proteome</keyword>
<dbReference type="GO" id="GO:0003677">
    <property type="term" value="F:DNA binding"/>
    <property type="evidence" value="ECO:0007669"/>
    <property type="project" value="UniProtKB-KW"/>
</dbReference>
<reference evidence="9" key="1">
    <citation type="journal article" date="2017" name="Genome Biol.">
        <title>Comparative genomics reveals high biological diversity and specific adaptations in the industrially and medically important fungal genus Aspergillus.</title>
        <authorList>
            <person name="de Vries R.P."/>
            <person name="Riley R."/>
            <person name="Wiebenga A."/>
            <person name="Aguilar-Osorio G."/>
            <person name="Amillis S."/>
            <person name="Uchima C.A."/>
            <person name="Anderluh G."/>
            <person name="Asadollahi M."/>
            <person name="Askin M."/>
            <person name="Barry K."/>
            <person name="Battaglia E."/>
            <person name="Bayram O."/>
            <person name="Benocci T."/>
            <person name="Braus-Stromeyer S.A."/>
            <person name="Caldana C."/>
            <person name="Canovas D."/>
            <person name="Cerqueira G.C."/>
            <person name="Chen F."/>
            <person name="Chen W."/>
            <person name="Choi C."/>
            <person name="Clum A."/>
            <person name="Dos Santos R.A."/>
            <person name="Damasio A.R."/>
            <person name="Diallinas G."/>
            <person name="Emri T."/>
            <person name="Fekete E."/>
            <person name="Flipphi M."/>
            <person name="Freyberg S."/>
            <person name="Gallo A."/>
            <person name="Gournas C."/>
            <person name="Habgood R."/>
            <person name="Hainaut M."/>
            <person name="Harispe M.L."/>
            <person name="Henrissat B."/>
            <person name="Hilden K.S."/>
            <person name="Hope R."/>
            <person name="Hossain A."/>
            <person name="Karabika E."/>
            <person name="Karaffa L."/>
            <person name="Karanyi Z."/>
            <person name="Krasevec N."/>
            <person name="Kuo A."/>
            <person name="Kusch H."/>
            <person name="LaButti K."/>
            <person name="Lagendijk E.L."/>
            <person name="Lapidus A."/>
            <person name="Levasseur A."/>
            <person name="Lindquist E."/>
            <person name="Lipzen A."/>
            <person name="Logrieco A.F."/>
            <person name="MacCabe A."/>
            <person name="Maekelae M.R."/>
            <person name="Malavazi I."/>
            <person name="Melin P."/>
            <person name="Meyer V."/>
            <person name="Mielnichuk N."/>
            <person name="Miskei M."/>
            <person name="Molnar A.P."/>
            <person name="Mule G."/>
            <person name="Ngan C.Y."/>
            <person name="Orejas M."/>
            <person name="Orosz E."/>
            <person name="Ouedraogo J.P."/>
            <person name="Overkamp K.M."/>
            <person name="Park H.-S."/>
            <person name="Perrone G."/>
            <person name="Piumi F."/>
            <person name="Punt P.J."/>
            <person name="Ram A.F."/>
            <person name="Ramon A."/>
            <person name="Rauscher S."/>
            <person name="Record E."/>
            <person name="Riano-Pachon D.M."/>
            <person name="Robert V."/>
            <person name="Roehrig J."/>
            <person name="Ruller R."/>
            <person name="Salamov A."/>
            <person name="Salih N.S."/>
            <person name="Samson R.A."/>
            <person name="Sandor E."/>
            <person name="Sanguinetti M."/>
            <person name="Schuetze T."/>
            <person name="Sepcic K."/>
            <person name="Shelest E."/>
            <person name="Sherlock G."/>
            <person name="Sophianopoulou V."/>
            <person name="Squina F.M."/>
            <person name="Sun H."/>
            <person name="Susca A."/>
            <person name="Todd R.B."/>
            <person name="Tsang A."/>
            <person name="Unkles S.E."/>
            <person name="van de Wiele N."/>
            <person name="van Rossen-Uffink D."/>
            <person name="Oliveira J.V."/>
            <person name="Vesth T.C."/>
            <person name="Visser J."/>
            <person name="Yu J.-H."/>
            <person name="Zhou M."/>
            <person name="Andersen M.R."/>
            <person name="Archer D.B."/>
            <person name="Baker S.E."/>
            <person name="Benoit I."/>
            <person name="Brakhage A.A."/>
            <person name="Braus G.H."/>
            <person name="Fischer R."/>
            <person name="Frisvad J.C."/>
            <person name="Goldman G.H."/>
            <person name="Houbraken J."/>
            <person name="Oakley B."/>
            <person name="Pocsi I."/>
            <person name="Scazzocchio C."/>
            <person name="Seiboth B."/>
            <person name="vanKuyk P.A."/>
            <person name="Wortman J."/>
            <person name="Dyer P.S."/>
            <person name="Grigoriev I.V."/>
        </authorList>
    </citation>
    <scope>NUCLEOTIDE SEQUENCE [LARGE SCALE GENOMIC DNA]</scope>
    <source>
        <strain evidence="9">DTO 134E9</strain>
    </source>
</reference>
<evidence type="ECO:0000313" key="8">
    <source>
        <dbReference type="EMBL" id="OJJ35383.1"/>
    </source>
</evidence>
<keyword evidence="4" id="KW-0804">Transcription</keyword>
<evidence type="ECO:0000313" key="9">
    <source>
        <dbReference type="Proteomes" id="UP000184383"/>
    </source>
</evidence>
<dbReference type="EMBL" id="KV878212">
    <property type="protein sequence ID" value="OJJ35383.1"/>
    <property type="molecule type" value="Genomic_DNA"/>
</dbReference>
<evidence type="ECO:0000256" key="5">
    <source>
        <dbReference type="ARBA" id="ARBA00023242"/>
    </source>
</evidence>